<evidence type="ECO:0000256" key="4">
    <source>
        <dbReference type="ARBA" id="ARBA00023136"/>
    </source>
</evidence>
<dbReference type="EMBL" id="ML732267">
    <property type="protein sequence ID" value="KAB8071635.1"/>
    <property type="molecule type" value="Genomic_DNA"/>
</dbReference>
<dbReference type="GO" id="GO:0016020">
    <property type="term" value="C:membrane"/>
    <property type="evidence" value="ECO:0007669"/>
    <property type="project" value="UniProtKB-SubCell"/>
</dbReference>
<evidence type="ECO:0000256" key="5">
    <source>
        <dbReference type="SAM" id="MobiDB-lite"/>
    </source>
</evidence>
<organism evidence="7 8">
    <name type="scientific">Aspergillus leporis</name>
    <dbReference type="NCBI Taxonomy" id="41062"/>
    <lineage>
        <taxon>Eukaryota</taxon>
        <taxon>Fungi</taxon>
        <taxon>Dikarya</taxon>
        <taxon>Ascomycota</taxon>
        <taxon>Pezizomycotina</taxon>
        <taxon>Eurotiomycetes</taxon>
        <taxon>Eurotiomycetidae</taxon>
        <taxon>Eurotiales</taxon>
        <taxon>Aspergillaceae</taxon>
        <taxon>Aspergillus</taxon>
        <taxon>Aspergillus subgen. Circumdati</taxon>
    </lineage>
</organism>
<dbReference type="AlphaFoldDB" id="A0A5N5WV22"/>
<evidence type="ECO:0000313" key="7">
    <source>
        <dbReference type="EMBL" id="KAB8071635.1"/>
    </source>
</evidence>
<name>A0A5N5WV22_9EURO</name>
<keyword evidence="8" id="KW-1185">Reference proteome</keyword>
<reference evidence="7 8" key="1">
    <citation type="submission" date="2019-04" db="EMBL/GenBank/DDBJ databases">
        <title>Friends and foes A comparative genomics study of 23 Aspergillus species from section Flavi.</title>
        <authorList>
            <consortium name="DOE Joint Genome Institute"/>
            <person name="Kjaerbolling I."/>
            <person name="Vesth T."/>
            <person name="Frisvad J.C."/>
            <person name="Nybo J.L."/>
            <person name="Theobald S."/>
            <person name="Kildgaard S."/>
            <person name="Isbrandt T."/>
            <person name="Kuo A."/>
            <person name="Sato A."/>
            <person name="Lyhne E.K."/>
            <person name="Kogle M.E."/>
            <person name="Wiebenga A."/>
            <person name="Kun R.S."/>
            <person name="Lubbers R.J."/>
            <person name="Makela M.R."/>
            <person name="Barry K."/>
            <person name="Chovatia M."/>
            <person name="Clum A."/>
            <person name="Daum C."/>
            <person name="Haridas S."/>
            <person name="He G."/>
            <person name="LaButti K."/>
            <person name="Lipzen A."/>
            <person name="Mondo S."/>
            <person name="Riley R."/>
            <person name="Salamov A."/>
            <person name="Simmons B.A."/>
            <person name="Magnuson J.K."/>
            <person name="Henrissat B."/>
            <person name="Mortensen U.H."/>
            <person name="Larsen T.O."/>
            <person name="Devries R.P."/>
            <person name="Grigoriev I.V."/>
            <person name="Machida M."/>
            <person name="Baker S.E."/>
            <person name="Andersen M.R."/>
        </authorList>
    </citation>
    <scope>NUCLEOTIDE SEQUENCE [LARGE SCALE GENOMIC DNA]</scope>
    <source>
        <strain evidence="7 8">CBS 151.66</strain>
    </source>
</reference>
<accession>A0A5N5WV22</accession>
<protein>
    <recommendedName>
        <fullName evidence="9">Mid2 domain-containing protein</fullName>
    </recommendedName>
</protein>
<evidence type="ECO:0008006" key="9">
    <source>
        <dbReference type="Google" id="ProtNLM"/>
    </source>
</evidence>
<keyword evidence="2 6" id="KW-0812">Transmembrane</keyword>
<feature type="compositionally biased region" description="Polar residues" evidence="5">
    <location>
        <begin position="206"/>
        <end position="222"/>
    </location>
</feature>
<comment type="subcellular location">
    <subcellularLocation>
        <location evidence="1">Membrane</location>
        <topology evidence="1">Multi-pass membrane protein</topology>
    </subcellularLocation>
</comment>
<dbReference type="OrthoDB" id="5215637at2759"/>
<keyword evidence="4 6" id="KW-0472">Membrane</keyword>
<sequence>MSCYTLHGGRIQPNFEVDAPCGVTNSTHPHVPCCVKGDYCMSNGICHFINQKGGRGYYAADCTDPTLQDPACMTRCGGHYLSDLTYDETTGLWACCSYNSDGKPNCSSATDEKFPAPAPTKLTTLQYLPPIDTPTYLTATATATVDPTSSDVNPSSSSNNKSQLGVGAAAGIGVGVGAGVFLAAMAGLFIYLRRQRLPKYQHDTLGSSMGAASQPGWIQSGPQAQQQQVQRRQELGNRDSHVPELA</sequence>
<evidence type="ECO:0000313" key="8">
    <source>
        <dbReference type="Proteomes" id="UP000326565"/>
    </source>
</evidence>
<evidence type="ECO:0000256" key="2">
    <source>
        <dbReference type="ARBA" id="ARBA00022692"/>
    </source>
</evidence>
<evidence type="ECO:0000256" key="1">
    <source>
        <dbReference type="ARBA" id="ARBA00004141"/>
    </source>
</evidence>
<feature type="transmembrane region" description="Helical" evidence="6">
    <location>
        <begin position="164"/>
        <end position="192"/>
    </location>
</feature>
<dbReference type="PROSITE" id="PS01346">
    <property type="entry name" value="CLAUDIN"/>
    <property type="match status" value="1"/>
</dbReference>
<feature type="region of interest" description="Disordered" evidence="5">
    <location>
        <begin position="206"/>
        <end position="246"/>
    </location>
</feature>
<evidence type="ECO:0000256" key="6">
    <source>
        <dbReference type="SAM" id="Phobius"/>
    </source>
</evidence>
<evidence type="ECO:0000256" key="3">
    <source>
        <dbReference type="ARBA" id="ARBA00022989"/>
    </source>
</evidence>
<feature type="compositionally biased region" description="Basic and acidic residues" evidence="5">
    <location>
        <begin position="231"/>
        <end position="246"/>
    </location>
</feature>
<keyword evidence="3 6" id="KW-1133">Transmembrane helix</keyword>
<gene>
    <name evidence="7" type="ORF">BDV29DRAFT_178832</name>
</gene>
<dbReference type="InterPro" id="IPR017974">
    <property type="entry name" value="Claudin_CS"/>
</dbReference>
<dbReference type="Proteomes" id="UP000326565">
    <property type="component" value="Unassembled WGS sequence"/>
</dbReference>
<proteinExistence type="predicted"/>